<evidence type="ECO:0000313" key="3">
    <source>
        <dbReference type="Proteomes" id="UP000824988"/>
    </source>
</evidence>
<evidence type="ECO:0000313" key="2">
    <source>
        <dbReference type="EMBL" id="BBL69468.1"/>
    </source>
</evidence>
<keyword evidence="1" id="KW-1133">Transmembrane helix</keyword>
<dbReference type="KEGG" id="moz:MoryE10_00740"/>
<dbReference type="Proteomes" id="UP000824988">
    <property type="component" value="Chromosome"/>
</dbReference>
<name>A0A8D4VKG4_9GAMM</name>
<keyword evidence="1" id="KW-0472">Membrane</keyword>
<feature type="transmembrane region" description="Helical" evidence="1">
    <location>
        <begin position="29"/>
        <end position="46"/>
    </location>
</feature>
<dbReference type="InterPro" id="IPR025489">
    <property type="entry name" value="DUF4381"/>
</dbReference>
<sequence>MSEPTDLPQTLSLKDIHLPDLVDWWPPAPGWWLLALLLPLLIWFMVRTGRRRLHHPKRLALYQLAELQKDTGMTPSDKVKAISILLRRASITIYGRPEAAKLAGEGWLAFLDQGLEERPFSQGVGRVLLDAPYRPDFEGDLAPLFKLCKRWLKQLPAARK</sequence>
<keyword evidence="1" id="KW-0812">Transmembrane</keyword>
<reference evidence="2" key="1">
    <citation type="submission" date="2019-06" db="EMBL/GenBank/DDBJ databases">
        <title>Complete genome sequence of Methylogaea oryzae strain JCM16910.</title>
        <authorList>
            <person name="Asakawa S."/>
        </authorList>
    </citation>
    <scope>NUCLEOTIDE SEQUENCE</scope>
    <source>
        <strain evidence="2">E10</strain>
    </source>
</reference>
<dbReference type="RefSeq" id="WP_221047869.1">
    <property type="nucleotide sequence ID" value="NZ_AP019782.1"/>
</dbReference>
<evidence type="ECO:0008006" key="4">
    <source>
        <dbReference type="Google" id="ProtNLM"/>
    </source>
</evidence>
<organism evidence="2 3">
    <name type="scientific">Methylogaea oryzae</name>
    <dbReference type="NCBI Taxonomy" id="1295382"/>
    <lineage>
        <taxon>Bacteria</taxon>
        <taxon>Pseudomonadati</taxon>
        <taxon>Pseudomonadota</taxon>
        <taxon>Gammaproteobacteria</taxon>
        <taxon>Methylococcales</taxon>
        <taxon>Methylococcaceae</taxon>
        <taxon>Methylogaea</taxon>
    </lineage>
</organism>
<gene>
    <name evidence="2" type="ORF">MoryE10_00740</name>
</gene>
<protein>
    <recommendedName>
        <fullName evidence="4">DUF4381 domain-containing protein</fullName>
    </recommendedName>
</protein>
<dbReference type="Pfam" id="PF14316">
    <property type="entry name" value="DUF4381"/>
    <property type="match status" value="1"/>
</dbReference>
<accession>A0A8D4VKG4</accession>
<evidence type="ECO:0000256" key="1">
    <source>
        <dbReference type="SAM" id="Phobius"/>
    </source>
</evidence>
<keyword evidence="3" id="KW-1185">Reference proteome</keyword>
<dbReference type="EMBL" id="AP019782">
    <property type="protein sequence ID" value="BBL69468.1"/>
    <property type="molecule type" value="Genomic_DNA"/>
</dbReference>
<proteinExistence type="predicted"/>
<dbReference type="AlphaFoldDB" id="A0A8D4VKG4"/>